<keyword evidence="5" id="KW-1185">Reference proteome</keyword>
<gene>
    <name evidence="6" type="ORF">K489DRAFT_413682</name>
</gene>
<name>A0A6J3LSL1_9PEZI</name>
<keyword evidence="1" id="KW-0285">Flavoprotein</keyword>
<dbReference type="InterPro" id="IPR002938">
    <property type="entry name" value="FAD-bd"/>
</dbReference>
<dbReference type="SUPFAM" id="SSF51905">
    <property type="entry name" value="FAD/NAD(P)-binding domain"/>
    <property type="match status" value="1"/>
</dbReference>
<reference evidence="6" key="1">
    <citation type="submission" date="2020-01" db="EMBL/GenBank/DDBJ databases">
        <authorList>
            <consortium name="DOE Joint Genome Institute"/>
            <person name="Haridas S."/>
            <person name="Albert R."/>
            <person name="Binder M."/>
            <person name="Bloem J."/>
            <person name="Labutti K."/>
            <person name="Salamov A."/>
            <person name="Andreopoulos B."/>
            <person name="Baker S.E."/>
            <person name="Barry K."/>
            <person name="Bills G."/>
            <person name="Bluhm B.H."/>
            <person name="Cannon C."/>
            <person name="Castanera R."/>
            <person name="Culley D.E."/>
            <person name="Daum C."/>
            <person name="Ezra D."/>
            <person name="Gonzalez J.B."/>
            <person name="Henrissat B."/>
            <person name="Kuo A."/>
            <person name="Liang C."/>
            <person name="Lipzen A."/>
            <person name="Lutzoni F."/>
            <person name="Magnuson J."/>
            <person name="Mondo S."/>
            <person name="Nolan M."/>
            <person name="Ohm R."/>
            <person name="Pangilinan J."/>
            <person name="Park H.-J."/>
            <person name="Ramirez L."/>
            <person name="Alfaro M."/>
            <person name="Sun H."/>
            <person name="Tritt A."/>
            <person name="Yoshinaga Y."/>
            <person name="Zwiers L.-H."/>
            <person name="Turgeon B.G."/>
            <person name="Goodwin S.B."/>
            <person name="Spatafora J.W."/>
            <person name="Crous P.W."/>
            <person name="Grigoriev I.V."/>
        </authorList>
    </citation>
    <scope>NUCLEOTIDE SEQUENCE</scope>
    <source>
        <strain evidence="6">CBS 342.82</strain>
    </source>
</reference>
<sequence length="618" mass="69036">METVPVAIVGAGPAGLVVGLSLAQNGVRSVILEKELEVGDDPRGVYLAADAVRILYSLGLGKYMSTIGHELYEVQFHQSSFARPPFHTIDLAHDKLAQAAPNGILQIQPELEKALRKEVEQSSLCELRIGCDVQLLEQQEESVSVYYKDSTRSSKQLQARWLIGADGKRGVVRKMFLEKVADIRQVETAYRYEGTWVAANLKLRAPTPGTHPDFPLWKLGMTPLEVYDLFWPKGWHFCAPPGKPTASGRFGPYESGYWRHEYRQDGWDPKTMDAEKMFWEHLIPMVTRTSGRDNIPFPSGAVTFPRDCIDIVRCRPFTFSHKVVNRWFSGRTILIGDAAHVFPPFGGQGIASGVRDAHQLAWRIALMDGMPNLKAPVRERLLESWACERTKSVAAAATITWINGLLANTYLPPLVWAFWLLHWLVNTLSLKFLDYDPQITQEQLGFSNVSGGTFLSRYRGGLKLPQIYIDTLFEKQTPSDALLASDKSIFKLFILVPEDPAPATKVGDIEALLAASEIPKHVLSSASISIVSLGLARPDSLGHYSETHKHKAAPSPLSQISPRLVRKGYSIHAFKERFGPRARFIIARPDSYVFAVANNLQELRYCLDGLKKTCEGTR</sequence>
<dbReference type="PRINTS" id="PR00420">
    <property type="entry name" value="RNGMNOXGNASE"/>
</dbReference>
<organism evidence="6">
    <name type="scientific">Dissoconium aciculare CBS 342.82</name>
    <dbReference type="NCBI Taxonomy" id="1314786"/>
    <lineage>
        <taxon>Eukaryota</taxon>
        <taxon>Fungi</taxon>
        <taxon>Dikarya</taxon>
        <taxon>Ascomycota</taxon>
        <taxon>Pezizomycotina</taxon>
        <taxon>Dothideomycetes</taxon>
        <taxon>Dothideomycetidae</taxon>
        <taxon>Mycosphaerellales</taxon>
        <taxon>Dissoconiaceae</taxon>
        <taxon>Dissoconium</taxon>
    </lineage>
</organism>
<dbReference type="OrthoDB" id="2096480at2759"/>
<dbReference type="GeneID" id="54365869"/>
<dbReference type="PANTHER" id="PTHR43476">
    <property type="entry name" value="3-(3-HYDROXY-PHENYL)PROPIONATE/3-HYDROXYCINNAMIC ACID HYDROXYLASE"/>
    <property type="match status" value="1"/>
</dbReference>
<protein>
    <submittedName>
        <fullName evidence="6">FAD/NAD(P)-binding domain-containing protein</fullName>
    </submittedName>
</protein>
<keyword evidence="2" id="KW-0274">FAD</keyword>
<dbReference type="RefSeq" id="XP_033455654.1">
    <property type="nucleotide sequence ID" value="XM_033608070.1"/>
</dbReference>
<dbReference type="AlphaFoldDB" id="A0A6J3LSL1"/>
<feature type="domain" description="FAD-binding" evidence="4">
    <location>
        <begin position="4"/>
        <end position="392"/>
    </location>
</feature>
<keyword evidence="3" id="KW-0560">Oxidoreductase</keyword>
<evidence type="ECO:0000256" key="3">
    <source>
        <dbReference type="ARBA" id="ARBA00023002"/>
    </source>
</evidence>
<evidence type="ECO:0000256" key="1">
    <source>
        <dbReference type="ARBA" id="ARBA00022630"/>
    </source>
</evidence>
<evidence type="ECO:0000259" key="4">
    <source>
        <dbReference type="Pfam" id="PF01494"/>
    </source>
</evidence>
<reference evidence="6" key="2">
    <citation type="submission" date="2020-04" db="EMBL/GenBank/DDBJ databases">
        <authorList>
            <consortium name="NCBI Genome Project"/>
        </authorList>
    </citation>
    <scope>NUCLEOTIDE SEQUENCE</scope>
    <source>
        <strain evidence="6">CBS 342.82</strain>
    </source>
</reference>
<dbReference type="Gene3D" id="3.30.70.2450">
    <property type="match status" value="1"/>
</dbReference>
<reference evidence="6" key="3">
    <citation type="submission" date="2025-08" db="UniProtKB">
        <authorList>
            <consortium name="RefSeq"/>
        </authorList>
    </citation>
    <scope>IDENTIFICATION</scope>
    <source>
        <strain evidence="6">CBS 342.82</strain>
    </source>
</reference>
<accession>A0A6J3LSL1</accession>
<dbReference type="Gene3D" id="3.50.50.60">
    <property type="entry name" value="FAD/NAD(P)-binding domain"/>
    <property type="match status" value="1"/>
</dbReference>
<evidence type="ECO:0000313" key="6">
    <source>
        <dbReference type="RefSeq" id="XP_033455654.1"/>
    </source>
</evidence>
<dbReference type="PANTHER" id="PTHR43476:SF5">
    <property type="entry name" value="FAD-DEPENDENT MONOOXYGENASE"/>
    <property type="match status" value="1"/>
</dbReference>
<dbReference type="Pfam" id="PF01494">
    <property type="entry name" value="FAD_binding_3"/>
    <property type="match status" value="1"/>
</dbReference>
<dbReference type="GO" id="GO:0016491">
    <property type="term" value="F:oxidoreductase activity"/>
    <property type="evidence" value="ECO:0007669"/>
    <property type="project" value="UniProtKB-KW"/>
</dbReference>
<evidence type="ECO:0000313" key="5">
    <source>
        <dbReference type="Proteomes" id="UP000504637"/>
    </source>
</evidence>
<evidence type="ECO:0000256" key="2">
    <source>
        <dbReference type="ARBA" id="ARBA00022827"/>
    </source>
</evidence>
<dbReference type="Proteomes" id="UP000504637">
    <property type="component" value="Unplaced"/>
</dbReference>
<dbReference type="InterPro" id="IPR036188">
    <property type="entry name" value="FAD/NAD-bd_sf"/>
</dbReference>
<dbReference type="InterPro" id="IPR050631">
    <property type="entry name" value="PheA/TfdB_FAD_monoxygenase"/>
</dbReference>
<dbReference type="GO" id="GO:0071949">
    <property type="term" value="F:FAD binding"/>
    <property type="evidence" value="ECO:0007669"/>
    <property type="project" value="InterPro"/>
</dbReference>
<proteinExistence type="predicted"/>